<evidence type="ECO:0000256" key="1">
    <source>
        <dbReference type="ARBA" id="ARBA00007469"/>
    </source>
</evidence>
<evidence type="ECO:0000256" key="2">
    <source>
        <dbReference type="RuleBase" id="RU004328"/>
    </source>
</evidence>
<sequence>MKHLLCLGLLAVSVLSGAERDKKIGEPGQFDYYLMTMSWSPAYCAGKTTRPNDPQCGTGRSFSFVLHGLWPQYTQPKNGSGWPQFCTTDKGLSDPKTMLDIMPSLSLINHEWTRHGTCSGMNADNYFKTARKALQSIKVPARFQAPKEYFTISPVEVKKEFLQANPGLTAGMIAISCSANFLSEVRVCLDKNLKPIPCTGQRECKASSVRVPPVR</sequence>
<organism evidence="3 4">
    <name type="scientific">Paludibaculum fermentans</name>
    <dbReference type="NCBI Taxonomy" id="1473598"/>
    <lineage>
        <taxon>Bacteria</taxon>
        <taxon>Pseudomonadati</taxon>
        <taxon>Acidobacteriota</taxon>
        <taxon>Terriglobia</taxon>
        <taxon>Bryobacterales</taxon>
        <taxon>Bryobacteraceae</taxon>
        <taxon>Paludibaculum</taxon>
    </lineage>
</organism>
<dbReference type="PANTHER" id="PTHR11240">
    <property type="entry name" value="RIBONUCLEASE T2"/>
    <property type="match status" value="1"/>
</dbReference>
<accession>A0A7S7NR96</accession>
<dbReference type="AlphaFoldDB" id="A0A7S7NR96"/>
<dbReference type="Gene3D" id="3.90.730.10">
    <property type="entry name" value="Ribonuclease T2-like"/>
    <property type="match status" value="1"/>
</dbReference>
<dbReference type="InterPro" id="IPR036430">
    <property type="entry name" value="RNase_T2-like_sf"/>
</dbReference>
<dbReference type="InterPro" id="IPR001568">
    <property type="entry name" value="RNase_T2-like"/>
</dbReference>
<evidence type="ECO:0000313" key="3">
    <source>
        <dbReference type="EMBL" id="QOY88303.1"/>
    </source>
</evidence>
<dbReference type="Pfam" id="PF00445">
    <property type="entry name" value="Ribonuclease_T2"/>
    <property type="match status" value="1"/>
</dbReference>
<dbReference type="PROSITE" id="PS00531">
    <property type="entry name" value="RNASE_T2_2"/>
    <property type="match status" value="1"/>
</dbReference>
<dbReference type="KEGG" id="pfer:IRI77_37165"/>
<evidence type="ECO:0000313" key="4">
    <source>
        <dbReference type="Proteomes" id="UP000593892"/>
    </source>
</evidence>
<dbReference type="PROSITE" id="PS00530">
    <property type="entry name" value="RNASE_T2_1"/>
    <property type="match status" value="1"/>
</dbReference>
<name>A0A7S7NR96_PALFE</name>
<comment type="similarity">
    <text evidence="1 2">Belongs to the RNase T2 family.</text>
</comment>
<dbReference type="GO" id="GO:0033897">
    <property type="term" value="F:ribonuclease T2 activity"/>
    <property type="evidence" value="ECO:0007669"/>
    <property type="project" value="InterPro"/>
</dbReference>
<dbReference type="PANTHER" id="PTHR11240:SF22">
    <property type="entry name" value="RIBONUCLEASE T2"/>
    <property type="match status" value="1"/>
</dbReference>
<dbReference type="InterPro" id="IPR033130">
    <property type="entry name" value="RNase_T2_His_AS_2"/>
</dbReference>
<dbReference type="CDD" id="cd01062">
    <property type="entry name" value="RNase_T2_prok"/>
    <property type="match status" value="1"/>
</dbReference>
<dbReference type="RefSeq" id="WP_194449966.1">
    <property type="nucleotide sequence ID" value="NZ_CP063849.1"/>
</dbReference>
<dbReference type="GO" id="GO:0006401">
    <property type="term" value="P:RNA catabolic process"/>
    <property type="evidence" value="ECO:0007669"/>
    <property type="project" value="TreeGrafter"/>
</dbReference>
<dbReference type="SUPFAM" id="SSF55895">
    <property type="entry name" value="Ribonuclease Rh-like"/>
    <property type="match status" value="1"/>
</dbReference>
<proteinExistence type="inferred from homology"/>
<protein>
    <submittedName>
        <fullName evidence="3">Ribonuclease T2</fullName>
    </submittedName>
</protein>
<reference evidence="3 4" key="1">
    <citation type="submission" date="2020-10" db="EMBL/GenBank/DDBJ databases">
        <title>Complete genome sequence of Paludibaculum fermentans P105T, a facultatively anaerobic acidobacterium capable of dissimilatory Fe(III) reduction.</title>
        <authorList>
            <person name="Dedysh S.N."/>
            <person name="Beletsky A.V."/>
            <person name="Kulichevskaya I.S."/>
            <person name="Mardanov A.V."/>
            <person name="Ravin N.V."/>
        </authorList>
    </citation>
    <scope>NUCLEOTIDE SEQUENCE [LARGE SCALE GENOMIC DNA]</scope>
    <source>
        <strain evidence="3 4">P105</strain>
    </source>
</reference>
<dbReference type="Proteomes" id="UP000593892">
    <property type="component" value="Chromosome"/>
</dbReference>
<dbReference type="InterPro" id="IPR018188">
    <property type="entry name" value="RNase_T2_His_AS_1"/>
</dbReference>
<dbReference type="EMBL" id="CP063849">
    <property type="protein sequence ID" value="QOY88303.1"/>
    <property type="molecule type" value="Genomic_DNA"/>
</dbReference>
<dbReference type="GO" id="GO:0003723">
    <property type="term" value="F:RNA binding"/>
    <property type="evidence" value="ECO:0007669"/>
    <property type="project" value="InterPro"/>
</dbReference>
<dbReference type="InterPro" id="IPR039378">
    <property type="entry name" value="RNase_T2_prok"/>
</dbReference>
<keyword evidence="4" id="KW-1185">Reference proteome</keyword>
<gene>
    <name evidence="3" type="ORF">IRI77_37165</name>
</gene>